<dbReference type="Proteomes" id="UP000319160">
    <property type="component" value="Unassembled WGS sequence"/>
</dbReference>
<gene>
    <name evidence="1" type="ORF">FHL15_008580</name>
</gene>
<sequence>MMREEARFLGIPRETRQHIYDYVILSDLNYEAVKLYKDGSSNYGTATVMYRNPIEVLTVPWVNLLLTCKYINTEMGAYMSSPVVLGDEANRTYTMVVCGTGRGFLRSSSWQKIPCSPSNVEHILVNIHIDCGSRLRRIRTIGNGGPTPIVRQLYQTLNLLLHNGPILSRAAPLQQPLKLKNLDVHVTVTSDGIPDTPSPADNGIKWCLKTLKNVGLLQGYVDRVHIHDENGHTDLAIEAVDNAGVPASWDRNGFEWGQNHSQSVKWETFDENDPADSKRRIRLD</sequence>
<dbReference type="EMBL" id="VFLP01000054">
    <property type="protein sequence ID" value="TRX90607.1"/>
    <property type="molecule type" value="Genomic_DNA"/>
</dbReference>
<dbReference type="OrthoDB" id="3813486at2759"/>
<accession>A0A553HRM5</accession>
<dbReference type="AlphaFoldDB" id="A0A553HRM5"/>
<evidence type="ECO:0000313" key="1">
    <source>
        <dbReference type="EMBL" id="TRX90607.1"/>
    </source>
</evidence>
<organism evidence="1 2">
    <name type="scientific">Xylaria flabelliformis</name>
    <dbReference type="NCBI Taxonomy" id="2512241"/>
    <lineage>
        <taxon>Eukaryota</taxon>
        <taxon>Fungi</taxon>
        <taxon>Dikarya</taxon>
        <taxon>Ascomycota</taxon>
        <taxon>Pezizomycotina</taxon>
        <taxon>Sordariomycetes</taxon>
        <taxon>Xylariomycetidae</taxon>
        <taxon>Xylariales</taxon>
        <taxon>Xylariaceae</taxon>
        <taxon>Xylaria</taxon>
    </lineage>
</organism>
<protein>
    <submittedName>
        <fullName evidence="1">Uncharacterized protein</fullName>
    </submittedName>
</protein>
<keyword evidence="2" id="KW-1185">Reference proteome</keyword>
<evidence type="ECO:0000313" key="2">
    <source>
        <dbReference type="Proteomes" id="UP000319160"/>
    </source>
</evidence>
<reference evidence="2" key="1">
    <citation type="submission" date="2019-06" db="EMBL/GenBank/DDBJ databases">
        <title>Draft genome sequence of the griseofulvin-producing fungus Xylaria cubensis strain G536.</title>
        <authorList>
            <person name="Mead M.E."/>
            <person name="Raja H.A."/>
            <person name="Steenwyk J.L."/>
            <person name="Knowles S.L."/>
            <person name="Oberlies N.H."/>
            <person name="Rokas A."/>
        </authorList>
    </citation>
    <scope>NUCLEOTIDE SEQUENCE [LARGE SCALE GENOMIC DNA]</scope>
    <source>
        <strain evidence="2">G536</strain>
    </source>
</reference>
<comment type="caution">
    <text evidence="1">The sequence shown here is derived from an EMBL/GenBank/DDBJ whole genome shotgun (WGS) entry which is preliminary data.</text>
</comment>
<proteinExistence type="predicted"/>
<name>A0A553HRM5_9PEZI</name>